<dbReference type="SMART" id="SM00425">
    <property type="entry name" value="TBOX"/>
    <property type="match status" value="1"/>
</dbReference>
<evidence type="ECO:0000313" key="8">
    <source>
        <dbReference type="EMBL" id="GMS89246.1"/>
    </source>
</evidence>
<keyword evidence="2 5" id="KW-0238">DNA-binding</keyword>
<dbReference type="PANTHER" id="PTHR11267:SF204">
    <property type="entry name" value="SPADETAIL"/>
    <property type="match status" value="1"/>
</dbReference>
<dbReference type="GO" id="GO:0045893">
    <property type="term" value="P:positive regulation of DNA-templated transcription"/>
    <property type="evidence" value="ECO:0007669"/>
    <property type="project" value="InterPro"/>
</dbReference>
<comment type="caution">
    <text evidence="8">The sequence shown here is derived from an EMBL/GenBank/DDBJ whole genome shotgun (WGS) entry which is preliminary data.</text>
</comment>
<proteinExistence type="predicted"/>
<keyword evidence="4 5" id="KW-0539">Nucleus</keyword>
<dbReference type="InterPro" id="IPR008967">
    <property type="entry name" value="p53-like_TF_DNA-bd_sf"/>
</dbReference>
<comment type="caution">
    <text evidence="5">Lacks conserved residue(s) required for the propagation of feature annotation.</text>
</comment>
<feature type="non-terminal residue" evidence="8">
    <location>
        <position position="1"/>
    </location>
</feature>
<evidence type="ECO:0000256" key="2">
    <source>
        <dbReference type="ARBA" id="ARBA00023125"/>
    </source>
</evidence>
<dbReference type="Gene3D" id="2.60.40.820">
    <property type="entry name" value="Transcription factor, T-box"/>
    <property type="match status" value="1"/>
</dbReference>
<protein>
    <recommendedName>
        <fullName evidence="7">T-box domain-containing protein</fullName>
    </recommendedName>
</protein>
<dbReference type="PROSITE" id="PS50252">
    <property type="entry name" value="TBOX_3"/>
    <property type="match status" value="1"/>
</dbReference>
<gene>
    <name evidence="8" type="ORF">PENTCL1PPCAC_11421</name>
</gene>
<dbReference type="Pfam" id="PF00907">
    <property type="entry name" value="T-box"/>
    <property type="match status" value="1"/>
</dbReference>
<keyword evidence="9" id="KW-1185">Reference proteome</keyword>
<feature type="domain" description="T-box" evidence="7">
    <location>
        <begin position="1"/>
        <end position="136"/>
    </location>
</feature>
<comment type="subcellular location">
    <subcellularLocation>
        <location evidence="5">Nucleus</location>
    </subcellularLocation>
</comment>
<evidence type="ECO:0000256" key="3">
    <source>
        <dbReference type="ARBA" id="ARBA00023163"/>
    </source>
</evidence>
<keyword evidence="1" id="KW-0805">Transcription regulation</keyword>
<dbReference type="CDD" id="cd00182">
    <property type="entry name" value="T-box"/>
    <property type="match status" value="1"/>
</dbReference>
<evidence type="ECO:0000256" key="6">
    <source>
        <dbReference type="SAM" id="MobiDB-lite"/>
    </source>
</evidence>
<reference evidence="8" key="1">
    <citation type="submission" date="2023-10" db="EMBL/GenBank/DDBJ databases">
        <title>Genome assembly of Pristionchus species.</title>
        <authorList>
            <person name="Yoshida K."/>
            <person name="Sommer R.J."/>
        </authorList>
    </citation>
    <scope>NUCLEOTIDE SEQUENCE</scope>
    <source>
        <strain evidence="8">RS0144</strain>
    </source>
</reference>
<evidence type="ECO:0000259" key="7">
    <source>
        <dbReference type="PROSITE" id="PS50252"/>
    </source>
</evidence>
<feature type="compositionally biased region" description="Low complexity" evidence="6">
    <location>
        <begin position="139"/>
        <end position="150"/>
    </location>
</feature>
<dbReference type="InterPro" id="IPR001699">
    <property type="entry name" value="TF_T-box"/>
</dbReference>
<dbReference type="PANTHER" id="PTHR11267">
    <property type="entry name" value="T-BOX PROTEIN-RELATED"/>
    <property type="match status" value="1"/>
</dbReference>
<dbReference type="AlphaFoldDB" id="A0AAV5T0Y0"/>
<dbReference type="GO" id="GO:0000981">
    <property type="term" value="F:DNA-binding transcription factor activity, RNA polymerase II-specific"/>
    <property type="evidence" value="ECO:0007669"/>
    <property type="project" value="TreeGrafter"/>
</dbReference>
<evidence type="ECO:0000256" key="5">
    <source>
        <dbReference type="PROSITE-ProRule" id="PRU00201"/>
    </source>
</evidence>
<dbReference type="GO" id="GO:0000785">
    <property type="term" value="C:chromatin"/>
    <property type="evidence" value="ECO:0007669"/>
    <property type="project" value="TreeGrafter"/>
</dbReference>
<accession>A0AAV5T0Y0</accession>
<dbReference type="GO" id="GO:0000978">
    <property type="term" value="F:RNA polymerase II cis-regulatory region sequence-specific DNA binding"/>
    <property type="evidence" value="ECO:0007669"/>
    <property type="project" value="InterPro"/>
</dbReference>
<name>A0AAV5T0Y0_9BILA</name>
<dbReference type="EMBL" id="BTSX01000003">
    <property type="protein sequence ID" value="GMS89246.1"/>
    <property type="molecule type" value="Genomic_DNA"/>
</dbReference>
<dbReference type="InterPro" id="IPR036960">
    <property type="entry name" value="T-box_sf"/>
</dbReference>
<dbReference type="GO" id="GO:0001708">
    <property type="term" value="P:cell fate specification"/>
    <property type="evidence" value="ECO:0007669"/>
    <property type="project" value="TreeGrafter"/>
</dbReference>
<organism evidence="8 9">
    <name type="scientific">Pristionchus entomophagus</name>
    <dbReference type="NCBI Taxonomy" id="358040"/>
    <lineage>
        <taxon>Eukaryota</taxon>
        <taxon>Metazoa</taxon>
        <taxon>Ecdysozoa</taxon>
        <taxon>Nematoda</taxon>
        <taxon>Chromadorea</taxon>
        <taxon>Rhabditida</taxon>
        <taxon>Rhabditina</taxon>
        <taxon>Diplogasteromorpha</taxon>
        <taxon>Diplogasteroidea</taxon>
        <taxon>Neodiplogasteridae</taxon>
        <taxon>Pristionchus</taxon>
    </lineage>
</organism>
<dbReference type="Proteomes" id="UP001432027">
    <property type="component" value="Unassembled WGS sequence"/>
</dbReference>
<sequence>KRADKYKYRFSHGKWMIGNEEEEMEGSAPPEIYHINGFYQTGDEWMRREIQFHHFKLTNNLDEKEKHMVFVQSLHKYTPFVEIFESHPHLFPTAPLHPIRWLSLDIASFIVVTAYQNDHIKRLKVDFNPFAAGLRQKSRSPNTSSSSESDSSSRKRPSTSPLPSPLAPPSFSSHIDIPILEYPTMPPTLPSDPLLQYSQMMQFYPQMPFYQYPFPTDDYHFNFPINPQ</sequence>
<dbReference type="InterPro" id="IPR046360">
    <property type="entry name" value="T-box_DNA-bd"/>
</dbReference>
<evidence type="ECO:0000256" key="4">
    <source>
        <dbReference type="ARBA" id="ARBA00023242"/>
    </source>
</evidence>
<keyword evidence="3" id="KW-0804">Transcription</keyword>
<dbReference type="SUPFAM" id="SSF49417">
    <property type="entry name" value="p53-like transcription factors"/>
    <property type="match status" value="1"/>
</dbReference>
<dbReference type="GO" id="GO:0005634">
    <property type="term" value="C:nucleus"/>
    <property type="evidence" value="ECO:0007669"/>
    <property type="project" value="UniProtKB-SubCell"/>
</dbReference>
<dbReference type="PRINTS" id="PR00937">
    <property type="entry name" value="TBOX"/>
</dbReference>
<feature type="region of interest" description="Disordered" evidence="6">
    <location>
        <begin position="135"/>
        <end position="170"/>
    </location>
</feature>
<evidence type="ECO:0000313" key="9">
    <source>
        <dbReference type="Proteomes" id="UP001432027"/>
    </source>
</evidence>
<evidence type="ECO:0000256" key="1">
    <source>
        <dbReference type="ARBA" id="ARBA00023015"/>
    </source>
</evidence>